<evidence type="ECO:0000313" key="1">
    <source>
        <dbReference type="EMBL" id="KAH7850415.1"/>
    </source>
</evidence>
<evidence type="ECO:0000313" key="2">
    <source>
        <dbReference type="Proteomes" id="UP000828048"/>
    </source>
</evidence>
<reference evidence="1 2" key="1">
    <citation type="journal article" date="2021" name="Hortic Res">
        <title>High-quality reference genome and annotation aids understanding of berry development for evergreen blueberry (Vaccinium darrowii).</title>
        <authorList>
            <person name="Yu J."/>
            <person name="Hulse-Kemp A.M."/>
            <person name="Babiker E."/>
            <person name="Staton M."/>
        </authorList>
    </citation>
    <scope>NUCLEOTIDE SEQUENCE [LARGE SCALE GENOMIC DNA]</scope>
    <source>
        <strain evidence="2">cv. NJ 8807/NJ 8810</strain>
        <tissue evidence="1">Young leaf</tissue>
    </source>
</reference>
<keyword evidence="2" id="KW-1185">Reference proteome</keyword>
<sequence>MDTPIPILLISLLLSSLPLFSISSPHDTLPTSSSLSIPNLLTSPNGVFTAGFHSVGKNAYCFSIWFTVPTSDGSLTVVWTANRDQPVNGELSKLSLLKSGDLILTDADQFTVWSTNTNSISPLELKLLDTGNLVLKNPSGTIIWQSFDSPTDTILPNQPMTRTAKLVSSRSQTNISTGFYSFFFDDDNVLRLLFDGPEISSVYWPDPWKNSWQAGRTTYNSSRRAAFNLSGYFISSDKLLFKASEFGL</sequence>
<protein>
    <submittedName>
        <fullName evidence="1">Uncharacterized protein</fullName>
    </submittedName>
</protein>
<gene>
    <name evidence="1" type="ORF">Vadar_032573</name>
</gene>
<accession>A0ACB7YAA2</accession>
<name>A0ACB7YAA2_9ERIC</name>
<dbReference type="Proteomes" id="UP000828048">
    <property type="component" value="Chromosome 7"/>
</dbReference>
<comment type="caution">
    <text evidence="1">The sequence shown here is derived from an EMBL/GenBank/DDBJ whole genome shotgun (WGS) entry which is preliminary data.</text>
</comment>
<organism evidence="1 2">
    <name type="scientific">Vaccinium darrowii</name>
    <dbReference type="NCBI Taxonomy" id="229202"/>
    <lineage>
        <taxon>Eukaryota</taxon>
        <taxon>Viridiplantae</taxon>
        <taxon>Streptophyta</taxon>
        <taxon>Embryophyta</taxon>
        <taxon>Tracheophyta</taxon>
        <taxon>Spermatophyta</taxon>
        <taxon>Magnoliopsida</taxon>
        <taxon>eudicotyledons</taxon>
        <taxon>Gunneridae</taxon>
        <taxon>Pentapetalae</taxon>
        <taxon>asterids</taxon>
        <taxon>Ericales</taxon>
        <taxon>Ericaceae</taxon>
        <taxon>Vaccinioideae</taxon>
        <taxon>Vaccinieae</taxon>
        <taxon>Vaccinium</taxon>
    </lineage>
</organism>
<dbReference type="EMBL" id="CM037157">
    <property type="protein sequence ID" value="KAH7850415.1"/>
    <property type="molecule type" value="Genomic_DNA"/>
</dbReference>
<proteinExistence type="predicted"/>